<reference evidence="1 2" key="1">
    <citation type="journal article" date="2020" name="Phytopathology">
        <title>Genome Sequence Resources of Colletotrichum truncatum, C. plurivorum, C. musicola, and C. sojae: Four Species Pathogenic to Soybean (Glycine max).</title>
        <authorList>
            <person name="Rogerio F."/>
            <person name="Boufleur T.R."/>
            <person name="Ciampi-Guillardi M."/>
            <person name="Sukno S.A."/>
            <person name="Thon M.R."/>
            <person name="Massola Junior N.S."/>
            <person name="Baroncelli R."/>
        </authorList>
    </citation>
    <scope>NUCLEOTIDE SEQUENCE [LARGE SCALE GENOMIC DNA]</scope>
    <source>
        <strain evidence="1 2">CMES1059</strain>
    </source>
</reference>
<proteinExistence type="predicted"/>
<gene>
    <name evidence="1" type="ORF">CTRU02_213749</name>
</gene>
<comment type="caution">
    <text evidence="1">The sequence shown here is derived from an EMBL/GenBank/DDBJ whole genome shotgun (WGS) entry which is preliminary data.</text>
</comment>
<evidence type="ECO:0000313" key="2">
    <source>
        <dbReference type="Proteomes" id="UP000805649"/>
    </source>
</evidence>
<dbReference type="Proteomes" id="UP000805649">
    <property type="component" value="Unassembled WGS sequence"/>
</dbReference>
<evidence type="ECO:0000313" key="1">
    <source>
        <dbReference type="EMBL" id="KAL0931014.1"/>
    </source>
</evidence>
<sequence>MQVHEARQQRHVDPRRVRITLITTGDIVLSRGTRVEYHEIYFFTHGQATKPDGQCLHKPTGLRICHRIEAMEQRKRRLREQVYALVKAEPWPDE</sequence>
<keyword evidence="2" id="KW-1185">Reference proteome</keyword>
<protein>
    <submittedName>
        <fullName evidence="1">Uncharacterized protein</fullName>
    </submittedName>
</protein>
<organism evidence="1 2">
    <name type="scientific">Colletotrichum truncatum</name>
    <name type="common">Anthracnose fungus</name>
    <name type="synonym">Colletotrichum capsici</name>
    <dbReference type="NCBI Taxonomy" id="5467"/>
    <lineage>
        <taxon>Eukaryota</taxon>
        <taxon>Fungi</taxon>
        <taxon>Dikarya</taxon>
        <taxon>Ascomycota</taxon>
        <taxon>Pezizomycotina</taxon>
        <taxon>Sordariomycetes</taxon>
        <taxon>Hypocreomycetidae</taxon>
        <taxon>Glomerellales</taxon>
        <taxon>Glomerellaceae</taxon>
        <taxon>Colletotrichum</taxon>
        <taxon>Colletotrichum truncatum species complex</taxon>
    </lineage>
</organism>
<name>A0ACC3YGL0_COLTU</name>
<dbReference type="EMBL" id="VUJX02000010">
    <property type="protein sequence ID" value="KAL0931014.1"/>
    <property type="molecule type" value="Genomic_DNA"/>
</dbReference>
<accession>A0ACC3YGL0</accession>